<evidence type="ECO:0000313" key="2">
    <source>
        <dbReference type="EMBL" id="KAJ8946471.1"/>
    </source>
</evidence>
<protein>
    <submittedName>
        <fullName evidence="2">Uncharacterized protein</fullName>
    </submittedName>
</protein>
<feature type="region of interest" description="Disordered" evidence="1">
    <location>
        <begin position="121"/>
        <end position="152"/>
    </location>
</feature>
<accession>A0AAV8Y6C6</accession>
<name>A0AAV8Y6C6_9CUCU</name>
<dbReference type="EMBL" id="JAPWTK010000185">
    <property type="protein sequence ID" value="KAJ8946471.1"/>
    <property type="molecule type" value="Genomic_DNA"/>
</dbReference>
<organism evidence="2 3">
    <name type="scientific">Aromia moschata</name>
    <dbReference type="NCBI Taxonomy" id="1265417"/>
    <lineage>
        <taxon>Eukaryota</taxon>
        <taxon>Metazoa</taxon>
        <taxon>Ecdysozoa</taxon>
        <taxon>Arthropoda</taxon>
        <taxon>Hexapoda</taxon>
        <taxon>Insecta</taxon>
        <taxon>Pterygota</taxon>
        <taxon>Neoptera</taxon>
        <taxon>Endopterygota</taxon>
        <taxon>Coleoptera</taxon>
        <taxon>Polyphaga</taxon>
        <taxon>Cucujiformia</taxon>
        <taxon>Chrysomeloidea</taxon>
        <taxon>Cerambycidae</taxon>
        <taxon>Cerambycinae</taxon>
        <taxon>Callichromatini</taxon>
        <taxon>Aromia</taxon>
    </lineage>
</organism>
<evidence type="ECO:0000256" key="1">
    <source>
        <dbReference type="SAM" id="MobiDB-lite"/>
    </source>
</evidence>
<dbReference type="AlphaFoldDB" id="A0AAV8Y6C6"/>
<comment type="caution">
    <text evidence="2">The sequence shown here is derived from an EMBL/GenBank/DDBJ whole genome shotgun (WGS) entry which is preliminary data.</text>
</comment>
<dbReference type="Proteomes" id="UP001162162">
    <property type="component" value="Unassembled WGS sequence"/>
</dbReference>
<keyword evidence="3" id="KW-1185">Reference proteome</keyword>
<proteinExistence type="predicted"/>
<gene>
    <name evidence="2" type="ORF">NQ318_004517</name>
</gene>
<sequence length="161" mass="17997">MLYLKMIQIDDYTSLAEYEKHKQKLQKRFELAKDIKGSQLQFYFLADRLQRRRPDVLLAPVEVLVVDLLPHVNALHDDVSVHVESVNVAVAVSELELAGQLAVHPDGEVIVGLADGHAEGGAGRELEAGGNAPPAPTRRRSRRSSRTGASRTSYLEYKWRI</sequence>
<evidence type="ECO:0000313" key="3">
    <source>
        <dbReference type="Proteomes" id="UP001162162"/>
    </source>
</evidence>
<reference evidence="2" key="1">
    <citation type="journal article" date="2023" name="Insect Mol. Biol.">
        <title>Genome sequencing provides insights into the evolution of gene families encoding plant cell wall-degrading enzymes in longhorned beetles.</title>
        <authorList>
            <person name="Shin N.R."/>
            <person name="Okamura Y."/>
            <person name="Kirsch R."/>
            <person name="Pauchet Y."/>
        </authorList>
    </citation>
    <scope>NUCLEOTIDE SEQUENCE</scope>
    <source>
        <strain evidence="2">AMC_N1</strain>
    </source>
</reference>